<evidence type="ECO:0000256" key="6">
    <source>
        <dbReference type="SAM" id="MobiDB-lite"/>
    </source>
</evidence>
<keyword evidence="5" id="KW-0539">Nucleus</keyword>
<organism evidence="7 8">
    <name type="scientific">Sordaria macrospora</name>
    <dbReference type="NCBI Taxonomy" id="5147"/>
    <lineage>
        <taxon>Eukaryota</taxon>
        <taxon>Fungi</taxon>
        <taxon>Dikarya</taxon>
        <taxon>Ascomycota</taxon>
        <taxon>Pezizomycotina</taxon>
        <taxon>Sordariomycetes</taxon>
        <taxon>Sordariomycetidae</taxon>
        <taxon>Sordariales</taxon>
        <taxon>Sordariaceae</taxon>
        <taxon>Sordaria</taxon>
    </lineage>
</organism>
<comment type="caution">
    <text evidence="7">The sequence shown here is derived from an EMBL/GenBank/DDBJ whole genome shotgun (WGS) entry which is preliminary data.</text>
</comment>
<accession>A0A8S8ZZW7</accession>
<evidence type="ECO:0000256" key="2">
    <source>
        <dbReference type="ARBA" id="ARBA00009430"/>
    </source>
</evidence>
<comment type="subcellular location">
    <subcellularLocation>
        <location evidence="1">Nucleus</location>
        <location evidence="1">Nucleolus</location>
    </subcellularLocation>
</comment>
<dbReference type="GO" id="GO:0003677">
    <property type="term" value="F:DNA binding"/>
    <property type="evidence" value="ECO:0007669"/>
    <property type="project" value="InterPro"/>
</dbReference>
<keyword evidence="3" id="KW-0240">DNA-directed RNA polymerase</keyword>
<feature type="compositionally biased region" description="Basic and acidic residues" evidence="6">
    <location>
        <begin position="11"/>
        <end position="30"/>
    </location>
</feature>
<dbReference type="PANTHER" id="PTHR14440">
    <property type="entry name" value="DNA-DIRECTED RNA POLYMERASE I SUBUNIT RPA49"/>
    <property type="match status" value="1"/>
</dbReference>
<comment type="similarity">
    <text evidence="2">Belongs to the eukaryotic RPA49/POLR1E RNA polymerase subunit family.</text>
</comment>
<evidence type="ECO:0000256" key="3">
    <source>
        <dbReference type="ARBA" id="ARBA00022478"/>
    </source>
</evidence>
<evidence type="ECO:0000256" key="4">
    <source>
        <dbReference type="ARBA" id="ARBA00023163"/>
    </source>
</evidence>
<dbReference type="Pfam" id="PF06870">
    <property type="entry name" value="RNA_pol_I_A49"/>
    <property type="match status" value="1"/>
</dbReference>
<name>A0A8S8ZZW7_SORMA</name>
<sequence length="436" mass="48880">MGSSSDKKRKSAEDTTSKTKKTKVDSEKSSKSPKFINVGAVKRPQYAPPVVAATSGLALSSSIQFQAYATPADKTSKRKKNGAPAQELLLHSANHRTMDYTAREDRTGDSSDPYLKHYIGIFNPKTAEVEIVEARKTVLRGTVRSQKAVDEAMEEKNQKQQMMAMRNELGEAFGTKKAKKAIRDVTENAITSQKVGQSELVMMDAIKTATKDMSTKEDLQAAVDNARPVPRGNFDAKDIADVYVPAQIIGSEVLNAIPVMDWQESVKNLEDIQVPSRFVAKRVSNVASSDDAVHRLRVLRYLLFVIIFWNATSQGRERGTRSIGKRDKLREVMAPAPEIVIENIRRKFSDGGVMRKTHVDLLMTHCCAFAEIIDGFRVNTIDLREDLKLEQKQLNQYFIEIGARVKQQKVADKMENFAVLQLPLQFPKIRLPARKR</sequence>
<gene>
    <name evidence="7" type="ORF">SMACR_05320</name>
</gene>
<keyword evidence="4" id="KW-0804">Transcription</keyword>
<dbReference type="GO" id="GO:0005730">
    <property type="term" value="C:nucleolus"/>
    <property type="evidence" value="ECO:0007669"/>
    <property type="project" value="UniProtKB-SubCell"/>
</dbReference>
<reference evidence="7 8" key="1">
    <citation type="submission" date="2017-07" db="EMBL/GenBank/DDBJ databases">
        <title>Genome sequence of the Sordaria macrospora wild type strain R19027.</title>
        <authorList>
            <person name="Nowrousian M."/>
            <person name="Teichert I."/>
            <person name="Kueck U."/>
        </authorList>
    </citation>
    <scope>NUCLEOTIDE SEQUENCE [LARGE SCALE GENOMIC DNA]</scope>
    <source>
        <strain evidence="7 8">R19027</strain>
        <tissue evidence="7">Mycelium</tissue>
    </source>
</reference>
<dbReference type="VEuPathDB" id="FungiDB:SMAC_05320"/>
<dbReference type="InterPro" id="IPR009668">
    <property type="entry name" value="RNA_pol-assoc_fac_A49-like"/>
</dbReference>
<dbReference type="EMBL" id="NMPR01000031">
    <property type="protein sequence ID" value="KAA8633845.1"/>
    <property type="molecule type" value="Genomic_DNA"/>
</dbReference>
<evidence type="ECO:0000313" key="8">
    <source>
        <dbReference type="Proteomes" id="UP000433876"/>
    </source>
</evidence>
<evidence type="ECO:0000313" key="7">
    <source>
        <dbReference type="EMBL" id="KAA8633845.1"/>
    </source>
</evidence>
<feature type="region of interest" description="Disordered" evidence="6">
    <location>
        <begin position="1"/>
        <end position="36"/>
    </location>
</feature>
<evidence type="ECO:0000256" key="1">
    <source>
        <dbReference type="ARBA" id="ARBA00004604"/>
    </source>
</evidence>
<dbReference type="GO" id="GO:0000428">
    <property type="term" value="C:DNA-directed RNA polymerase complex"/>
    <property type="evidence" value="ECO:0007669"/>
    <property type="project" value="UniProtKB-KW"/>
</dbReference>
<dbReference type="AlphaFoldDB" id="A0A8S8ZZW7"/>
<proteinExistence type="inferred from homology"/>
<dbReference type="Proteomes" id="UP000433876">
    <property type="component" value="Unassembled WGS sequence"/>
</dbReference>
<dbReference type="GO" id="GO:0006351">
    <property type="term" value="P:DNA-templated transcription"/>
    <property type="evidence" value="ECO:0007669"/>
    <property type="project" value="InterPro"/>
</dbReference>
<protein>
    <submittedName>
        <fullName evidence="7">Uncharacterized protein</fullName>
    </submittedName>
</protein>
<evidence type="ECO:0000256" key="5">
    <source>
        <dbReference type="ARBA" id="ARBA00023242"/>
    </source>
</evidence>
<dbReference type="OMA" id="LWNHYVA"/>